<feature type="transmembrane region" description="Helical" evidence="6">
    <location>
        <begin position="335"/>
        <end position="355"/>
    </location>
</feature>
<dbReference type="EMBL" id="CP086718">
    <property type="protein sequence ID" value="WOO83961.1"/>
    <property type="molecule type" value="Genomic_DNA"/>
</dbReference>
<feature type="transmembrane region" description="Helical" evidence="6">
    <location>
        <begin position="388"/>
        <end position="408"/>
    </location>
</feature>
<dbReference type="PANTHER" id="PTHR43791">
    <property type="entry name" value="PERMEASE-RELATED"/>
    <property type="match status" value="1"/>
</dbReference>
<accession>A0AAF0YFJ5</accession>
<evidence type="ECO:0000313" key="7">
    <source>
        <dbReference type="EMBL" id="WOO83961.1"/>
    </source>
</evidence>
<feature type="transmembrane region" description="Helical" evidence="6">
    <location>
        <begin position="161"/>
        <end position="183"/>
    </location>
</feature>
<keyword evidence="3 6" id="KW-0812">Transmembrane</keyword>
<keyword evidence="4 6" id="KW-1133">Transmembrane helix</keyword>
<comment type="subcellular location">
    <subcellularLocation>
        <location evidence="1">Membrane</location>
        <topology evidence="1">Multi-pass membrane protein</topology>
    </subcellularLocation>
</comment>
<name>A0AAF0YFJ5_9TREE</name>
<keyword evidence="5 6" id="KW-0472">Membrane</keyword>
<dbReference type="Proteomes" id="UP000827549">
    <property type="component" value="Chromosome 5"/>
</dbReference>
<gene>
    <name evidence="7" type="primary">SPBC460.05_2</name>
    <name evidence="7" type="ORF">LOC62_05G007478</name>
</gene>
<dbReference type="Gene3D" id="1.20.1250.20">
    <property type="entry name" value="MFS general substrate transporter like domains"/>
    <property type="match status" value="1"/>
</dbReference>
<feature type="transmembrane region" description="Helical" evidence="6">
    <location>
        <begin position="362"/>
        <end position="382"/>
    </location>
</feature>
<dbReference type="GeneID" id="87810651"/>
<feature type="transmembrane region" description="Helical" evidence="6">
    <location>
        <begin position="61"/>
        <end position="79"/>
    </location>
</feature>
<dbReference type="PANTHER" id="PTHR43791:SF7">
    <property type="entry name" value="MAJOR FACILITATOR SUPERFAMILY (MFS) PROFILE DOMAIN-CONTAINING PROTEIN"/>
    <property type="match status" value="1"/>
</dbReference>
<dbReference type="SUPFAM" id="SSF103473">
    <property type="entry name" value="MFS general substrate transporter"/>
    <property type="match status" value="1"/>
</dbReference>
<feature type="transmembrane region" description="Helical" evidence="6">
    <location>
        <begin position="195"/>
        <end position="213"/>
    </location>
</feature>
<evidence type="ECO:0000256" key="2">
    <source>
        <dbReference type="ARBA" id="ARBA00022448"/>
    </source>
</evidence>
<dbReference type="RefSeq" id="XP_062629987.1">
    <property type="nucleotide sequence ID" value="XM_062774003.1"/>
</dbReference>
<keyword evidence="2" id="KW-0813">Transport</keyword>
<protein>
    <submittedName>
        <fullName evidence="7">Purtative transporter</fullName>
    </submittedName>
</protein>
<dbReference type="Pfam" id="PF07690">
    <property type="entry name" value="MFS_1"/>
    <property type="match status" value="1"/>
</dbReference>
<dbReference type="AlphaFoldDB" id="A0AAF0YFJ5"/>
<evidence type="ECO:0000256" key="5">
    <source>
        <dbReference type="ARBA" id="ARBA00023136"/>
    </source>
</evidence>
<feature type="transmembrane region" description="Helical" evidence="6">
    <location>
        <begin position="420"/>
        <end position="441"/>
    </location>
</feature>
<dbReference type="GO" id="GO:0016020">
    <property type="term" value="C:membrane"/>
    <property type="evidence" value="ECO:0007669"/>
    <property type="project" value="UniProtKB-SubCell"/>
</dbReference>
<dbReference type="GO" id="GO:0022857">
    <property type="term" value="F:transmembrane transporter activity"/>
    <property type="evidence" value="ECO:0007669"/>
    <property type="project" value="InterPro"/>
</dbReference>
<dbReference type="InterPro" id="IPR036259">
    <property type="entry name" value="MFS_trans_sf"/>
</dbReference>
<keyword evidence="8" id="KW-1185">Reference proteome</keyword>
<feature type="transmembrane region" description="Helical" evidence="6">
    <location>
        <begin position="225"/>
        <end position="249"/>
    </location>
</feature>
<feature type="transmembrane region" description="Helical" evidence="6">
    <location>
        <begin position="136"/>
        <end position="155"/>
    </location>
</feature>
<proteinExistence type="predicted"/>
<feature type="transmembrane region" description="Helical" evidence="6">
    <location>
        <begin position="107"/>
        <end position="124"/>
    </location>
</feature>
<evidence type="ECO:0000256" key="3">
    <source>
        <dbReference type="ARBA" id="ARBA00022692"/>
    </source>
</evidence>
<evidence type="ECO:0000256" key="1">
    <source>
        <dbReference type="ARBA" id="ARBA00004141"/>
    </source>
</evidence>
<evidence type="ECO:0000256" key="4">
    <source>
        <dbReference type="ARBA" id="ARBA00022989"/>
    </source>
</evidence>
<evidence type="ECO:0000256" key="6">
    <source>
        <dbReference type="SAM" id="Phobius"/>
    </source>
</evidence>
<feature type="transmembrane region" description="Helical" evidence="6">
    <location>
        <begin position="447"/>
        <end position="470"/>
    </location>
</feature>
<reference evidence="7" key="1">
    <citation type="submission" date="2023-10" db="EMBL/GenBank/DDBJ databases">
        <authorList>
            <person name="Noh H."/>
        </authorList>
    </citation>
    <scope>NUCLEOTIDE SEQUENCE</scope>
    <source>
        <strain evidence="7">DUCC4014</strain>
    </source>
</reference>
<organism evidence="7 8">
    <name type="scientific">Vanrija pseudolonga</name>
    <dbReference type="NCBI Taxonomy" id="143232"/>
    <lineage>
        <taxon>Eukaryota</taxon>
        <taxon>Fungi</taxon>
        <taxon>Dikarya</taxon>
        <taxon>Basidiomycota</taxon>
        <taxon>Agaricomycotina</taxon>
        <taxon>Tremellomycetes</taxon>
        <taxon>Trichosporonales</taxon>
        <taxon>Trichosporonaceae</taxon>
        <taxon>Vanrija</taxon>
    </lineage>
</organism>
<dbReference type="InterPro" id="IPR011701">
    <property type="entry name" value="MFS"/>
</dbReference>
<feature type="transmembrane region" description="Helical" evidence="6">
    <location>
        <begin position="295"/>
        <end position="323"/>
    </location>
</feature>
<evidence type="ECO:0000313" key="8">
    <source>
        <dbReference type="Proteomes" id="UP000827549"/>
    </source>
</evidence>
<sequence length="518" mass="57329">MAADDNSPLPTPKIDLVDNSKHTSSVLVKSVDAEALDAAEEAIVSSQEFTDDDFKRLRRKVDLVIMPVLMIMYGIYYAGESVLSQGVPFGLAEDTRLKGNEYGNLQTFYYVALGVAQMPIGYLMQRFPIGRALSVFIMAWGALIMLCAACTSYAGLAVVRSLLGCFIAATIPGFAILTSSWFLRGEQTLRQGLYYQMNTTMAIVFGIGNYALAKRQQERGGLSGWKAINLFIGGVTLFMGLVSLLVLGTPDEVWWLSRREKRIAKARVVSNATGGGEQHPWRWAQVRECFRDPTFYMGLVANILFTVPNGAVVSFITVLLTGFGFDNLQQVLFQFPLYTFSSLDIVASAAVVHYYPRLRFPVCIANQVIGVFVFLFVGLSPTSNTSRYVVFVMVAAFNTPMFIIWPLMSANIAGRTKKTFNAACMIMAYSAGNVIGSQIMLPSDAPRYIKGLTAVSACMAANLLVLLAWWRYYVVVNRRREAAFVASGLGAEQREHESRVAGETDMTDIENRHFRYTC</sequence>